<name>A0A4Y9ZES9_9AGAM</name>
<feature type="compositionally biased region" description="Basic and acidic residues" evidence="1">
    <location>
        <begin position="122"/>
        <end position="136"/>
    </location>
</feature>
<evidence type="ECO:0000313" key="2">
    <source>
        <dbReference type="EMBL" id="TFY72363.1"/>
    </source>
</evidence>
<feature type="compositionally biased region" description="Basic and acidic residues" evidence="1">
    <location>
        <begin position="45"/>
        <end position="55"/>
    </location>
</feature>
<evidence type="ECO:0000256" key="1">
    <source>
        <dbReference type="SAM" id="MobiDB-lite"/>
    </source>
</evidence>
<protein>
    <recommendedName>
        <fullName evidence="4">rRNA-processing protein FYV7</fullName>
    </recommendedName>
</protein>
<sequence>MAPTTTRTKRKPPTFNHLPEHAAKRFKREWVEKQKIKSKWKAQKRKEGIVTRRDAASSSTHKAPEEDQSAAMEDDPVENNASGDSEASEESDAAEESDASEDGVGRDSEGLSIRSLSPPRTHPRDQPPPKEEDNLSLRELQSLAYSRSSLHHYKSDPLHRSRGRGGSSARGRGGSGRGAERGRGRGGGAERGGGRGRGRGRGGGQPDMRLRMNALLQQVKQNFEN</sequence>
<comment type="caution">
    <text evidence="2">The sequence shown here is derived from an EMBL/GenBank/DDBJ whole genome shotgun (WGS) entry which is preliminary data.</text>
</comment>
<gene>
    <name evidence="2" type="ORF">EVG20_g609</name>
</gene>
<feature type="compositionally biased region" description="Acidic residues" evidence="1">
    <location>
        <begin position="86"/>
        <end position="101"/>
    </location>
</feature>
<dbReference type="EMBL" id="SEOQ01000016">
    <property type="protein sequence ID" value="TFY72363.1"/>
    <property type="molecule type" value="Genomic_DNA"/>
</dbReference>
<accession>A0A4Y9ZES9</accession>
<feature type="region of interest" description="Disordered" evidence="1">
    <location>
        <begin position="1"/>
        <end position="211"/>
    </location>
</feature>
<evidence type="ECO:0000313" key="3">
    <source>
        <dbReference type="Proteomes" id="UP000298327"/>
    </source>
</evidence>
<dbReference type="AlphaFoldDB" id="A0A4Y9ZES9"/>
<feature type="compositionally biased region" description="Basic and acidic residues" evidence="1">
    <location>
        <begin position="18"/>
        <end position="35"/>
    </location>
</feature>
<feature type="compositionally biased region" description="Gly residues" evidence="1">
    <location>
        <begin position="164"/>
        <end position="177"/>
    </location>
</feature>
<dbReference type="OrthoDB" id="3365439at2759"/>
<keyword evidence="3" id="KW-1185">Reference proteome</keyword>
<organism evidence="2 3">
    <name type="scientific">Dentipellis fragilis</name>
    <dbReference type="NCBI Taxonomy" id="205917"/>
    <lineage>
        <taxon>Eukaryota</taxon>
        <taxon>Fungi</taxon>
        <taxon>Dikarya</taxon>
        <taxon>Basidiomycota</taxon>
        <taxon>Agaricomycotina</taxon>
        <taxon>Agaricomycetes</taxon>
        <taxon>Russulales</taxon>
        <taxon>Hericiaceae</taxon>
        <taxon>Dentipellis</taxon>
    </lineage>
</organism>
<dbReference type="Proteomes" id="UP000298327">
    <property type="component" value="Unassembled WGS sequence"/>
</dbReference>
<reference evidence="2 3" key="1">
    <citation type="submission" date="2019-02" db="EMBL/GenBank/DDBJ databases">
        <title>Genome sequencing of the rare red list fungi Dentipellis fragilis.</title>
        <authorList>
            <person name="Buettner E."/>
            <person name="Kellner H."/>
        </authorList>
    </citation>
    <scope>NUCLEOTIDE SEQUENCE [LARGE SCALE GENOMIC DNA]</scope>
    <source>
        <strain evidence="2 3">DSM 105465</strain>
    </source>
</reference>
<evidence type="ECO:0008006" key="4">
    <source>
        <dbReference type="Google" id="ProtNLM"/>
    </source>
</evidence>
<proteinExistence type="predicted"/>
<feature type="compositionally biased region" description="Acidic residues" evidence="1">
    <location>
        <begin position="66"/>
        <end position="77"/>
    </location>
</feature>